<dbReference type="SUPFAM" id="SSF49313">
    <property type="entry name" value="Cadherin-like"/>
    <property type="match status" value="6"/>
</dbReference>
<keyword evidence="6" id="KW-1133">Transmembrane helix</keyword>
<reference evidence="12 13" key="1">
    <citation type="journal article" date="2021" name="Elife">
        <title>Chloroplast acquisition without the gene transfer in kleptoplastic sea slugs, Plakobranchus ocellatus.</title>
        <authorList>
            <person name="Maeda T."/>
            <person name="Takahashi S."/>
            <person name="Yoshida T."/>
            <person name="Shimamura S."/>
            <person name="Takaki Y."/>
            <person name="Nagai Y."/>
            <person name="Toyoda A."/>
            <person name="Suzuki Y."/>
            <person name="Arimoto A."/>
            <person name="Ishii H."/>
            <person name="Satoh N."/>
            <person name="Nishiyama T."/>
            <person name="Hasebe M."/>
            <person name="Maruyama T."/>
            <person name="Minagawa J."/>
            <person name="Obokata J."/>
            <person name="Shigenobu S."/>
        </authorList>
    </citation>
    <scope>NUCLEOTIDE SEQUENCE [LARGE SCALE GENOMIC DNA]</scope>
</reference>
<comment type="caution">
    <text evidence="12">The sequence shown here is derived from an EMBL/GenBank/DDBJ whole genome shotgun (WGS) entry which is preliminary data.</text>
</comment>
<dbReference type="Gene3D" id="2.60.40.60">
    <property type="entry name" value="Cadherins"/>
    <property type="match status" value="7"/>
</dbReference>
<gene>
    <name evidence="12" type="ORF">PoB_000127800</name>
</gene>
<dbReference type="Pfam" id="PF00028">
    <property type="entry name" value="Cadherin"/>
    <property type="match status" value="4"/>
</dbReference>
<dbReference type="Proteomes" id="UP000735302">
    <property type="component" value="Unassembled WGS sequence"/>
</dbReference>
<keyword evidence="8" id="KW-0325">Glycoprotein</keyword>
<dbReference type="SMART" id="SM00112">
    <property type="entry name" value="CA"/>
    <property type="match status" value="6"/>
</dbReference>
<dbReference type="PRINTS" id="PR00205">
    <property type="entry name" value="CADHERIN"/>
</dbReference>
<evidence type="ECO:0000256" key="10">
    <source>
        <dbReference type="SAM" id="SignalP"/>
    </source>
</evidence>
<dbReference type="PROSITE" id="PS50268">
    <property type="entry name" value="CADHERIN_2"/>
    <property type="match status" value="6"/>
</dbReference>
<feature type="domain" description="Cadherin" evidence="11">
    <location>
        <begin position="625"/>
        <end position="731"/>
    </location>
</feature>
<dbReference type="FunFam" id="2.60.40.60:FF:000033">
    <property type="entry name" value="FAT atypical cadherin 1"/>
    <property type="match status" value="1"/>
</dbReference>
<evidence type="ECO:0000259" key="11">
    <source>
        <dbReference type="PROSITE" id="PS50268"/>
    </source>
</evidence>
<dbReference type="GO" id="GO:0005509">
    <property type="term" value="F:calcium ion binding"/>
    <property type="evidence" value="ECO:0007669"/>
    <property type="project" value="UniProtKB-UniRule"/>
</dbReference>
<dbReference type="FunFam" id="2.60.40.60:FF:000021">
    <property type="entry name" value="FAT atypical cadherin 1"/>
    <property type="match status" value="1"/>
</dbReference>
<dbReference type="PANTHER" id="PTHR24028:SF263">
    <property type="entry name" value="CADHERIN-RELATED FAMILY MEMBER 1"/>
    <property type="match status" value="1"/>
</dbReference>
<dbReference type="GO" id="GO:0007156">
    <property type="term" value="P:homophilic cell adhesion via plasma membrane adhesion molecules"/>
    <property type="evidence" value="ECO:0007669"/>
    <property type="project" value="InterPro"/>
</dbReference>
<evidence type="ECO:0000256" key="8">
    <source>
        <dbReference type="ARBA" id="ARBA00023180"/>
    </source>
</evidence>
<dbReference type="PANTHER" id="PTHR24028">
    <property type="entry name" value="CADHERIN-87A"/>
    <property type="match status" value="1"/>
</dbReference>
<keyword evidence="4" id="KW-0677">Repeat</keyword>
<dbReference type="CDD" id="cd11304">
    <property type="entry name" value="Cadherin_repeat"/>
    <property type="match status" value="7"/>
</dbReference>
<dbReference type="InterPro" id="IPR020894">
    <property type="entry name" value="Cadherin_CS"/>
</dbReference>
<dbReference type="GO" id="GO:0005886">
    <property type="term" value="C:plasma membrane"/>
    <property type="evidence" value="ECO:0007669"/>
    <property type="project" value="InterPro"/>
</dbReference>
<feature type="domain" description="Cadherin" evidence="11">
    <location>
        <begin position="389"/>
        <end position="515"/>
    </location>
</feature>
<accession>A0AAV3XWZ1</accession>
<keyword evidence="7" id="KW-0472">Membrane</keyword>
<feature type="domain" description="Cadherin" evidence="11">
    <location>
        <begin position="743"/>
        <end position="817"/>
    </location>
</feature>
<evidence type="ECO:0000256" key="3">
    <source>
        <dbReference type="ARBA" id="ARBA00022729"/>
    </source>
</evidence>
<evidence type="ECO:0000256" key="5">
    <source>
        <dbReference type="ARBA" id="ARBA00022837"/>
    </source>
</evidence>
<evidence type="ECO:0000313" key="13">
    <source>
        <dbReference type="Proteomes" id="UP000735302"/>
    </source>
</evidence>
<keyword evidence="5 9" id="KW-0106">Calcium</keyword>
<comment type="subcellular location">
    <subcellularLocation>
        <location evidence="1">Membrane</location>
        <topology evidence="1">Single-pass membrane protein</topology>
    </subcellularLocation>
</comment>
<sequence>MWRYLTMIVLCPQVAIVGAQFNNPPSIPVNYRRFFQASEGDPVGKVVFTLKANDQDPNDVLEFTSLTDETKALVSLGTPVKGNDQTWSCDLSLNQRLDRDQSPETRTLFFGISDRNAQVQLTIIMIIEDVNDNPPTFLGLPYKTSIPEDFQTGVNFFSVSAIDPDLNSGGTVVYTIATDNIEYQQTFEIQEYVGDIQLKKQLDYEDRSFYHLKVSATDQGQPPCPGLACLCNASEAVCEGEPVDLFITVEDVQDTPPVFERLFNMYSVPEDSTLPPCPGLACLCNASEAVCEGEPVDLFITVEDVQDTPPVFERLFNMYSVPEDSPLGFSILQVQATDGDRGVAVPNQATEVPSSGSTSPASLDPKIYSTLTNVSIIVTDVDDHAPTFNEDTYTASVLENTPSGAPLTVSPSIIVSDLDQGENSRFRVSVQKDGAPYNGFATLPGAGQIIQGSSSVTITVGDSSLLDYENTHSITFQLVLIEEHPSGNAPVPSRPTSTATVVLDLQDANDNSPVFPSNQTRSFFISEDADLGFVVGAVTAVDADSENFGKVVFSLETDGHNEEFNISLEGVISLAKQLDRETRSSYSLVVMATDSPDSPLSQQRSSRFPITVYVEDVNDVDPQWTQVIPLVSVQESADIGTKITDLIAIDGDQGVNGQIGYSIAPGTNGSSLFSVQEIDGRAELRVGSSLIGHSGLLLVKVIATDKGAEPRSSEAGVTVLVIDENQFDPVFTNPDEDQLNVSAGELPEITVDEEQAINTILMQLQATDRDQGLNGEINFFLVPSLNKDFEFFTVDRETGYLRAARRLDRETKEAYEVDNRLK</sequence>
<feature type="domain" description="Cadherin" evidence="11">
    <location>
        <begin position="138"/>
        <end position="259"/>
    </location>
</feature>
<evidence type="ECO:0000256" key="2">
    <source>
        <dbReference type="ARBA" id="ARBA00022692"/>
    </source>
</evidence>
<keyword evidence="2" id="KW-0812">Transmembrane</keyword>
<dbReference type="PROSITE" id="PS00232">
    <property type="entry name" value="CADHERIN_1"/>
    <property type="match status" value="1"/>
</dbReference>
<keyword evidence="13" id="KW-1185">Reference proteome</keyword>
<feature type="signal peptide" evidence="10">
    <location>
        <begin position="1"/>
        <end position="19"/>
    </location>
</feature>
<evidence type="ECO:0000256" key="7">
    <source>
        <dbReference type="ARBA" id="ARBA00023136"/>
    </source>
</evidence>
<evidence type="ECO:0000256" key="1">
    <source>
        <dbReference type="ARBA" id="ARBA00004167"/>
    </source>
</evidence>
<proteinExistence type="predicted"/>
<dbReference type="InterPro" id="IPR002126">
    <property type="entry name" value="Cadherin-like_dom"/>
</dbReference>
<name>A0AAV3XWZ1_9GAST</name>
<dbReference type="EMBL" id="BLXT01000167">
    <property type="protein sequence ID" value="GFN74772.1"/>
    <property type="molecule type" value="Genomic_DNA"/>
</dbReference>
<evidence type="ECO:0000256" key="6">
    <source>
        <dbReference type="ARBA" id="ARBA00022989"/>
    </source>
</evidence>
<feature type="chain" id="PRO_5043629558" evidence="10">
    <location>
        <begin position="20"/>
        <end position="822"/>
    </location>
</feature>
<evidence type="ECO:0000256" key="9">
    <source>
        <dbReference type="PROSITE-ProRule" id="PRU00043"/>
    </source>
</evidence>
<dbReference type="InterPro" id="IPR050174">
    <property type="entry name" value="Protocadherin/Cadherin-CA"/>
</dbReference>
<feature type="domain" description="Cadherin" evidence="11">
    <location>
        <begin position="517"/>
        <end position="624"/>
    </location>
</feature>
<keyword evidence="3 10" id="KW-0732">Signal</keyword>
<organism evidence="12 13">
    <name type="scientific">Plakobranchus ocellatus</name>
    <dbReference type="NCBI Taxonomy" id="259542"/>
    <lineage>
        <taxon>Eukaryota</taxon>
        <taxon>Metazoa</taxon>
        <taxon>Spiralia</taxon>
        <taxon>Lophotrochozoa</taxon>
        <taxon>Mollusca</taxon>
        <taxon>Gastropoda</taxon>
        <taxon>Heterobranchia</taxon>
        <taxon>Euthyneura</taxon>
        <taxon>Panpulmonata</taxon>
        <taxon>Sacoglossa</taxon>
        <taxon>Placobranchoidea</taxon>
        <taxon>Plakobranchidae</taxon>
        <taxon>Plakobranchus</taxon>
    </lineage>
</organism>
<dbReference type="AlphaFoldDB" id="A0AAV3XWZ1"/>
<feature type="domain" description="Cadherin" evidence="11">
    <location>
        <begin position="29"/>
        <end position="137"/>
    </location>
</feature>
<evidence type="ECO:0000313" key="12">
    <source>
        <dbReference type="EMBL" id="GFN74772.1"/>
    </source>
</evidence>
<dbReference type="InterPro" id="IPR015919">
    <property type="entry name" value="Cadherin-like_sf"/>
</dbReference>
<protein>
    <submittedName>
        <fullName evidence="12">Protocadherin fat 4</fullName>
    </submittedName>
</protein>
<evidence type="ECO:0000256" key="4">
    <source>
        <dbReference type="ARBA" id="ARBA00022737"/>
    </source>
</evidence>